<organism evidence="1 2">
    <name type="scientific">Oceanicella actignis</name>
    <dbReference type="NCBI Taxonomy" id="1189325"/>
    <lineage>
        <taxon>Bacteria</taxon>
        <taxon>Pseudomonadati</taxon>
        <taxon>Pseudomonadota</taxon>
        <taxon>Alphaproteobacteria</taxon>
        <taxon>Rhodobacterales</taxon>
        <taxon>Paracoccaceae</taxon>
        <taxon>Oceanicella</taxon>
    </lineage>
</organism>
<dbReference type="STRING" id="1189325.SAMN04488119_101288"/>
<dbReference type="InterPro" id="IPR007435">
    <property type="entry name" value="DUF484"/>
</dbReference>
<dbReference type="Proteomes" id="UP000184066">
    <property type="component" value="Unassembled WGS sequence"/>
</dbReference>
<dbReference type="Gene3D" id="3.30.450.40">
    <property type="match status" value="1"/>
</dbReference>
<dbReference type="OrthoDB" id="7200179at2"/>
<protein>
    <recommendedName>
        <fullName evidence="3">DUF484 domain-containing protein</fullName>
    </recommendedName>
</protein>
<dbReference type="Pfam" id="PF04340">
    <property type="entry name" value="DUF484"/>
    <property type="match status" value="1"/>
</dbReference>
<sequence length="244" mass="25200">MTDAADSPPAAAPRDPELAARVRALLTADPGLVLDDMEVMRALVAAQGAAAGRNVVDLRGALVQRLESRLAALEALHRSVLSAAYENLAGAAQIHRAALAMLEAPDLTEALTTLEARVPAMLGVEAIRLGLEAAGPARAAAPAVAPLPPGGVEAYMNLGREDAHRRVVLRRFPAGLRGAGALFGPAASGLGSEALVRLDLGPEAPPALLAFGARDPGRFTPDQGGDLLDFFGGVLERLLRRWAG</sequence>
<dbReference type="RefSeq" id="WP_072746855.1">
    <property type="nucleotide sequence ID" value="NZ_FOHL01000001.1"/>
</dbReference>
<evidence type="ECO:0000313" key="2">
    <source>
        <dbReference type="Proteomes" id="UP000184066"/>
    </source>
</evidence>
<gene>
    <name evidence="1" type="ORF">SAMN05216200_103289</name>
</gene>
<evidence type="ECO:0000313" key="1">
    <source>
        <dbReference type="EMBL" id="SHN62409.1"/>
    </source>
</evidence>
<reference evidence="1 2" key="1">
    <citation type="submission" date="2016-12" db="EMBL/GenBank/DDBJ databases">
        <authorList>
            <person name="Song W.-J."/>
            <person name="Kurnit D.M."/>
        </authorList>
    </citation>
    <scope>NUCLEOTIDE SEQUENCE [LARGE SCALE GENOMIC DNA]</scope>
    <source>
        <strain evidence="1 2">CGMCC 1.10808</strain>
    </source>
</reference>
<evidence type="ECO:0008006" key="3">
    <source>
        <dbReference type="Google" id="ProtNLM"/>
    </source>
</evidence>
<proteinExistence type="predicted"/>
<keyword evidence="2" id="KW-1185">Reference proteome</keyword>
<dbReference type="AlphaFoldDB" id="A0A1M7SVA7"/>
<accession>A0A1M7SVA7</accession>
<dbReference type="InterPro" id="IPR029016">
    <property type="entry name" value="GAF-like_dom_sf"/>
</dbReference>
<name>A0A1M7SVA7_9RHOB</name>
<dbReference type="EMBL" id="FRDL01000003">
    <property type="protein sequence ID" value="SHN62409.1"/>
    <property type="molecule type" value="Genomic_DNA"/>
</dbReference>